<feature type="non-terminal residue" evidence="2">
    <location>
        <position position="1"/>
    </location>
</feature>
<protein>
    <submittedName>
        <fullName evidence="2">Ribosome recycling factor</fullName>
    </submittedName>
</protein>
<feature type="compositionally biased region" description="Basic residues" evidence="1">
    <location>
        <begin position="96"/>
        <end position="109"/>
    </location>
</feature>
<gene>
    <name evidence="2" type="ORF">AVDCRST_MAG85-1277</name>
</gene>
<evidence type="ECO:0000313" key="2">
    <source>
        <dbReference type="EMBL" id="CAA9491928.1"/>
    </source>
</evidence>
<reference evidence="2" key="1">
    <citation type="submission" date="2020-02" db="EMBL/GenBank/DDBJ databases">
        <authorList>
            <person name="Meier V. D."/>
        </authorList>
    </citation>
    <scope>NUCLEOTIDE SEQUENCE</scope>
    <source>
        <strain evidence="2">AVDCRST_MAG85</strain>
    </source>
</reference>
<accession>A0A6J4S7R9</accession>
<feature type="compositionally biased region" description="Basic and acidic residues" evidence="1">
    <location>
        <begin position="157"/>
        <end position="167"/>
    </location>
</feature>
<organism evidence="2">
    <name type="scientific">uncultured Solirubrobacteraceae bacterium</name>
    <dbReference type="NCBI Taxonomy" id="1162706"/>
    <lineage>
        <taxon>Bacteria</taxon>
        <taxon>Bacillati</taxon>
        <taxon>Actinomycetota</taxon>
        <taxon>Thermoleophilia</taxon>
        <taxon>Solirubrobacterales</taxon>
        <taxon>Solirubrobacteraceae</taxon>
        <taxon>environmental samples</taxon>
    </lineage>
</organism>
<feature type="region of interest" description="Disordered" evidence="1">
    <location>
        <begin position="1"/>
        <end position="188"/>
    </location>
</feature>
<name>A0A6J4S7R9_9ACTN</name>
<feature type="compositionally biased region" description="Basic residues" evidence="1">
    <location>
        <begin position="1"/>
        <end position="13"/>
    </location>
</feature>
<feature type="compositionally biased region" description="Basic and acidic residues" evidence="1">
    <location>
        <begin position="175"/>
        <end position="188"/>
    </location>
</feature>
<feature type="compositionally biased region" description="Basic and acidic residues" evidence="1">
    <location>
        <begin position="72"/>
        <end position="85"/>
    </location>
</feature>
<sequence length="188" mass="21248">ERTHRRADRRRARPHDEVRRGDGHELRHDPDRPGEPAPAGPRHGRLLRGADAAQAARDGAGARGAPAHRHAVRQELDQRDREVDPRGGPGAQPLQRRQRHPPHGARAHRGAPQGPRQDRAHDRGGGPGRHPQRPARGHARPARPQERGRRRRRRGEARRGRAAEADRRAHRRARRDPQGQRGRDPRSV</sequence>
<dbReference type="AlphaFoldDB" id="A0A6J4S7R9"/>
<dbReference type="EMBL" id="CADCVT010000141">
    <property type="protein sequence ID" value="CAA9491928.1"/>
    <property type="molecule type" value="Genomic_DNA"/>
</dbReference>
<evidence type="ECO:0000256" key="1">
    <source>
        <dbReference type="SAM" id="MobiDB-lite"/>
    </source>
</evidence>
<feature type="compositionally biased region" description="Basic and acidic residues" evidence="1">
    <location>
        <begin position="14"/>
        <end position="34"/>
    </location>
</feature>
<proteinExistence type="predicted"/>
<feature type="compositionally biased region" description="Basic residues" evidence="1">
    <location>
        <begin position="130"/>
        <end position="141"/>
    </location>
</feature>
<feature type="non-terminal residue" evidence="2">
    <location>
        <position position="188"/>
    </location>
</feature>
<feature type="compositionally biased region" description="Low complexity" evidence="1">
    <location>
        <begin position="47"/>
        <end position="65"/>
    </location>
</feature>